<keyword evidence="2" id="KW-1185">Reference proteome</keyword>
<sequence length="24" mass="2880">MAYYWTYGVQVVRSTILRDSPRCD</sequence>
<name>A0A4S3JLT1_9EURO</name>
<proteinExistence type="predicted"/>
<reference evidence="1 2" key="1">
    <citation type="submission" date="2019-03" db="EMBL/GenBank/DDBJ databases">
        <title>The genome sequence of a newly discovered highly antifungal drug resistant Aspergillus species, Aspergillus tanneri NIH 1004.</title>
        <authorList>
            <person name="Mounaud S."/>
            <person name="Singh I."/>
            <person name="Joardar V."/>
            <person name="Pakala S."/>
            <person name="Pakala S."/>
            <person name="Venepally P."/>
            <person name="Hoover J."/>
            <person name="Nierman W."/>
            <person name="Chung J."/>
            <person name="Losada L."/>
        </authorList>
    </citation>
    <scope>NUCLEOTIDE SEQUENCE [LARGE SCALE GENOMIC DNA]</scope>
    <source>
        <strain evidence="1 2">NIH1004</strain>
    </source>
</reference>
<accession>A0A4S3JLT1</accession>
<evidence type="ECO:0000313" key="2">
    <source>
        <dbReference type="Proteomes" id="UP000308092"/>
    </source>
</evidence>
<dbReference type="Proteomes" id="UP000308092">
    <property type="component" value="Unassembled WGS sequence"/>
</dbReference>
<comment type="caution">
    <text evidence="1">The sequence shown here is derived from an EMBL/GenBank/DDBJ whole genome shotgun (WGS) entry which is preliminary data.</text>
</comment>
<dbReference type="AlphaFoldDB" id="A0A4S3JLT1"/>
<evidence type="ECO:0000313" key="1">
    <source>
        <dbReference type="EMBL" id="THC95677.1"/>
    </source>
</evidence>
<gene>
    <name evidence="1" type="ORF">EYZ11_004844</name>
</gene>
<dbReference type="VEuPathDB" id="FungiDB:EYZ11_004844"/>
<protein>
    <submittedName>
        <fullName evidence="1">Uncharacterized protein</fullName>
    </submittedName>
</protein>
<organism evidence="1 2">
    <name type="scientific">Aspergillus tanneri</name>
    <dbReference type="NCBI Taxonomy" id="1220188"/>
    <lineage>
        <taxon>Eukaryota</taxon>
        <taxon>Fungi</taxon>
        <taxon>Dikarya</taxon>
        <taxon>Ascomycota</taxon>
        <taxon>Pezizomycotina</taxon>
        <taxon>Eurotiomycetes</taxon>
        <taxon>Eurotiomycetidae</taxon>
        <taxon>Eurotiales</taxon>
        <taxon>Aspergillaceae</taxon>
        <taxon>Aspergillus</taxon>
        <taxon>Aspergillus subgen. Circumdati</taxon>
    </lineage>
</organism>
<dbReference type="EMBL" id="SOSA01000147">
    <property type="protein sequence ID" value="THC95677.1"/>
    <property type="molecule type" value="Genomic_DNA"/>
</dbReference>